<protein>
    <recommendedName>
        <fullName evidence="6">Flavin-containing monooxygenase</fullName>
        <ecNumber evidence="6">1.-.-.-</ecNumber>
    </recommendedName>
</protein>
<dbReference type="PROSITE" id="PS51257">
    <property type="entry name" value="PROKAR_LIPOPROTEIN"/>
    <property type="match status" value="1"/>
</dbReference>
<dbReference type="AlphaFoldDB" id="A0AAV1CU93"/>
<name>A0AAV1CU93_OLDCO</name>
<evidence type="ECO:0000313" key="7">
    <source>
        <dbReference type="EMBL" id="CAI9098718.1"/>
    </source>
</evidence>
<evidence type="ECO:0000256" key="4">
    <source>
        <dbReference type="ARBA" id="ARBA00022857"/>
    </source>
</evidence>
<reference evidence="7" key="1">
    <citation type="submission" date="2023-03" db="EMBL/GenBank/DDBJ databases">
        <authorList>
            <person name="Julca I."/>
        </authorList>
    </citation>
    <scope>NUCLEOTIDE SEQUENCE</scope>
</reference>
<dbReference type="Gene3D" id="3.50.50.60">
    <property type="entry name" value="FAD/NAD(P)-binding domain"/>
    <property type="match status" value="2"/>
</dbReference>
<dbReference type="PIRSF" id="PIRSF000332">
    <property type="entry name" value="FMO"/>
    <property type="match status" value="1"/>
</dbReference>
<keyword evidence="3 6" id="KW-0274">FAD</keyword>
<sequence length="525" mass="59289">MENREESICIIGAGISGLLACKYAVSKGFSPVVFESSSSIGGVWTKTIGTTKLQTPKPLFQFSDFPWSSSVDTDIPTSHQVLDYIESYAKHFDLYPYIRFNTKVLSLRFETPDENAQSSWNLWGGSGEPFSNNGTWVVTAQDTESGSTEIIRFKFVILCVGRFSGEPNIPEFPAGKGPEAFQGKVIHSMDYSNMDDAAAAGFIKGKSVAVVGFQKSAVDIAMECSTANGLDHPCTVLYRTKRWSIPDFFPWGIPLVFLYLNRFSELLVHKPNEGFLLSLLAALLSPLRWLISKFVESYIKNKLRLSKFGMVPEHSFLNEMNSCLIFIVPEDFYNRVENGSINLKNAPSFVFCKKGILIQNHKNLEEEELVEADAVILCTGFRGIHKLKHIFESAIFQHYIAGANAAAVPLYRECIHPRIPQLAVIGFSESFSNLYTSEIRSRWVAELLHGTFEIPSIHDMERDIAAWDNFKKKYSGKYYRRSCIGALHTWYNDQLCKDMGWNPRRKNGYIADMFLPYGPLDYTTN</sequence>
<dbReference type="EC" id="1.-.-.-" evidence="6"/>
<dbReference type="Proteomes" id="UP001161247">
    <property type="component" value="Chromosome 3"/>
</dbReference>
<comment type="similarity">
    <text evidence="1 6">Belongs to the FMO family.</text>
</comment>
<keyword evidence="8" id="KW-1185">Reference proteome</keyword>
<evidence type="ECO:0000256" key="1">
    <source>
        <dbReference type="ARBA" id="ARBA00009183"/>
    </source>
</evidence>
<dbReference type="EMBL" id="OX459120">
    <property type="protein sequence ID" value="CAI9098718.1"/>
    <property type="molecule type" value="Genomic_DNA"/>
</dbReference>
<dbReference type="InterPro" id="IPR036188">
    <property type="entry name" value="FAD/NAD-bd_sf"/>
</dbReference>
<organism evidence="7 8">
    <name type="scientific">Oldenlandia corymbosa var. corymbosa</name>
    <dbReference type="NCBI Taxonomy" id="529605"/>
    <lineage>
        <taxon>Eukaryota</taxon>
        <taxon>Viridiplantae</taxon>
        <taxon>Streptophyta</taxon>
        <taxon>Embryophyta</taxon>
        <taxon>Tracheophyta</taxon>
        <taxon>Spermatophyta</taxon>
        <taxon>Magnoliopsida</taxon>
        <taxon>eudicotyledons</taxon>
        <taxon>Gunneridae</taxon>
        <taxon>Pentapetalae</taxon>
        <taxon>asterids</taxon>
        <taxon>lamiids</taxon>
        <taxon>Gentianales</taxon>
        <taxon>Rubiaceae</taxon>
        <taxon>Rubioideae</taxon>
        <taxon>Spermacoceae</taxon>
        <taxon>Hedyotis-Oldenlandia complex</taxon>
        <taxon>Oldenlandia</taxon>
    </lineage>
</organism>
<dbReference type="PANTHER" id="PTHR23023">
    <property type="entry name" value="DIMETHYLANILINE MONOOXYGENASE"/>
    <property type="match status" value="1"/>
</dbReference>
<dbReference type="GO" id="GO:0050660">
    <property type="term" value="F:flavin adenine dinucleotide binding"/>
    <property type="evidence" value="ECO:0007669"/>
    <property type="project" value="InterPro"/>
</dbReference>
<dbReference type="FunFam" id="3.50.50.60:FF:000169">
    <property type="entry name" value="Flavin-containing monooxygenase"/>
    <property type="match status" value="1"/>
</dbReference>
<evidence type="ECO:0000256" key="5">
    <source>
        <dbReference type="ARBA" id="ARBA00023002"/>
    </source>
</evidence>
<keyword evidence="5 6" id="KW-0560">Oxidoreductase</keyword>
<dbReference type="FunFam" id="3.50.50.60:FF:000403">
    <property type="entry name" value="Flavin-containing monooxygenase"/>
    <property type="match status" value="1"/>
</dbReference>
<keyword evidence="6" id="KW-0503">Monooxygenase</keyword>
<evidence type="ECO:0000256" key="6">
    <source>
        <dbReference type="RuleBase" id="RU361177"/>
    </source>
</evidence>
<dbReference type="SUPFAM" id="SSF51905">
    <property type="entry name" value="FAD/NAD(P)-binding domain"/>
    <property type="match status" value="2"/>
</dbReference>
<dbReference type="InterPro" id="IPR050346">
    <property type="entry name" value="FMO-like"/>
</dbReference>
<keyword evidence="4" id="KW-0521">NADP</keyword>
<dbReference type="InterPro" id="IPR020946">
    <property type="entry name" value="Flavin_mOase-like"/>
</dbReference>
<keyword evidence="2 6" id="KW-0285">Flavoprotein</keyword>
<evidence type="ECO:0000256" key="2">
    <source>
        <dbReference type="ARBA" id="ARBA00022630"/>
    </source>
</evidence>
<comment type="cofactor">
    <cofactor evidence="6">
        <name>FAD</name>
        <dbReference type="ChEBI" id="CHEBI:57692"/>
    </cofactor>
</comment>
<dbReference type="GO" id="GO:0050661">
    <property type="term" value="F:NADP binding"/>
    <property type="evidence" value="ECO:0007669"/>
    <property type="project" value="InterPro"/>
</dbReference>
<dbReference type="Pfam" id="PF00743">
    <property type="entry name" value="FMO-like"/>
    <property type="match status" value="1"/>
</dbReference>
<dbReference type="InterPro" id="IPR000960">
    <property type="entry name" value="Flavin_mOase"/>
</dbReference>
<evidence type="ECO:0000256" key="3">
    <source>
        <dbReference type="ARBA" id="ARBA00022827"/>
    </source>
</evidence>
<proteinExistence type="inferred from homology"/>
<dbReference type="GO" id="GO:0004499">
    <property type="term" value="F:N,N-dimethylaniline monooxygenase activity"/>
    <property type="evidence" value="ECO:0007669"/>
    <property type="project" value="InterPro"/>
</dbReference>
<evidence type="ECO:0000313" key="8">
    <source>
        <dbReference type="Proteomes" id="UP001161247"/>
    </source>
</evidence>
<gene>
    <name evidence="7" type="ORF">OLC1_LOCUS8867</name>
</gene>
<accession>A0AAV1CU93</accession>